<dbReference type="SMART" id="SM00865">
    <property type="entry name" value="Tubulin_C"/>
    <property type="match status" value="1"/>
</dbReference>
<keyword evidence="2 4" id="KW-0547">Nucleotide-binding</keyword>
<keyword evidence="3 4" id="KW-0342">GTP-binding</keyword>
<dbReference type="AlphaFoldDB" id="A0A2N5ZMZ0"/>
<evidence type="ECO:0000256" key="3">
    <source>
        <dbReference type="ARBA" id="ARBA00023134"/>
    </source>
</evidence>
<dbReference type="PROSITE" id="PS01134">
    <property type="entry name" value="FTSZ_1"/>
    <property type="match status" value="1"/>
</dbReference>
<dbReference type="HAMAP" id="MF_00909">
    <property type="entry name" value="FtsZ"/>
    <property type="match status" value="1"/>
</dbReference>
<gene>
    <name evidence="4 8" type="primary">ftsZ</name>
    <name evidence="8" type="ORF">C0601_00265</name>
</gene>
<evidence type="ECO:0000256" key="4">
    <source>
        <dbReference type="HAMAP-Rule" id="MF_00909"/>
    </source>
</evidence>
<comment type="similarity">
    <text evidence="1 4">Belongs to the FtsZ family.</text>
</comment>
<dbReference type="InterPro" id="IPR017975">
    <property type="entry name" value="Tubulin_CS"/>
</dbReference>
<dbReference type="InterPro" id="IPR000158">
    <property type="entry name" value="Cell_div_FtsZ"/>
</dbReference>
<dbReference type="SMART" id="SM00864">
    <property type="entry name" value="Tubulin"/>
    <property type="match status" value="1"/>
</dbReference>
<dbReference type="Proteomes" id="UP000234857">
    <property type="component" value="Unassembled WGS sequence"/>
</dbReference>
<dbReference type="InterPro" id="IPR003008">
    <property type="entry name" value="Tubulin_FtsZ_GTPase"/>
</dbReference>
<dbReference type="InterPro" id="IPR020805">
    <property type="entry name" value="Cell_div_FtsZ_CS"/>
</dbReference>
<dbReference type="InterPro" id="IPR018316">
    <property type="entry name" value="Tubulin/FtsZ_2-layer-sand-dom"/>
</dbReference>
<keyword evidence="4 8" id="KW-0132">Cell division</keyword>
<organism evidence="8 9">
    <name type="scientific">Muiribacterium halophilum</name>
    <dbReference type="NCBI Taxonomy" id="2053465"/>
    <lineage>
        <taxon>Bacteria</taxon>
        <taxon>Candidatus Muiribacteriota</taxon>
        <taxon>Candidatus Muiribacteriia</taxon>
        <taxon>Candidatus Muiribacteriales</taxon>
        <taxon>Candidatus Muiribacteriaceae</taxon>
        <taxon>Candidatus Muiribacterium</taxon>
    </lineage>
</organism>
<feature type="binding site" evidence="4">
    <location>
        <begin position="109"/>
        <end position="111"/>
    </location>
    <ligand>
        <name>GTP</name>
        <dbReference type="ChEBI" id="CHEBI:37565"/>
    </ligand>
</feature>
<evidence type="ECO:0000259" key="7">
    <source>
        <dbReference type="SMART" id="SM00865"/>
    </source>
</evidence>
<dbReference type="InterPro" id="IPR024757">
    <property type="entry name" value="FtsZ_C"/>
</dbReference>
<reference evidence="8 9" key="1">
    <citation type="submission" date="2017-11" db="EMBL/GenBank/DDBJ databases">
        <title>Genome-resolved metagenomics identifies genetic mobility, metabolic interactions, and unexpected diversity in perchlorate-reducing communities.</title>
        <authorList>
            <person name="Barnum T.P."/>
            <person name="Figueroa I.A."/>
            <person name="Carlstrom C.I."/>
            <person name="Lucas L.N."/>
            <person name="Engelbrektson A.L."/>
            <person name="Coates J.D."/>
        </authorList>
    </citation>
    <scope>NUCLEOTIDE SEQUENCE [LARGE SCALE GENOMIC DNA]</scope>
    <source>
        <strain evidence="8">BM706</strain>
    </source>
</reference>
<evidence type="ECO:0000313" key="8">
    <source>
        <dbReference type="EMBL" id="PLX20025.1"/>
    </source>
</evidence>
<accession>A0A2N5ZMZ0</accession>
<dbReference type="PROSITE" id="PS00227">
    <property type="entry name" value="TUBULIN"/>
    <property type="match status" value="1"/>
</dbReference>
<evidence type="ECO:0000256" key="5">
    <source>
        <dbReference type="NCBIfam" id="TIGR00065"/>
    </source>
</evidence>
<dbReference type="GO" id="GO:0043093">
    <property type="term" value="P:FtsZ-dependent cytokinesis"/>
    <property type="evidence" value="ECO:0007669"/>
    <property type="project" value="UniProtKB-UniRule"/>
</dbReference>
<evidence type="ECO:0000259" key="6">
    <source>
        <dbReference type="SMART" id="SM00864"/>
    </source>
</evidence>
<feature type="binding site" evidence="4">
    <location>
        <position position="140"/>
    </location>
    <ligand>
        <name>GTP</name>
        <dbReference type="ChEBI" id="CHEBI:37565"/>
    </ligand>
</feature>
<proteinExistence type="inferred from homology"/>
<dbReference type="CDD" id="cd02201">
    <property type="entry name" value="FtsZ_type1"/>
    <property type="match status" value="1"/>
</dbReference>
<feature type="domain" description="Tubulin/FtsZ 2-layer sandwich" evidence="7">
    <location>
        <begin position="208"/>
        <end position="317"/>
    </location>
</feature>
<dbReference type="GO" id="GO:0005874">
    <property type="term" value="C:microtubule"/>
    <property type="evidence" value="ECO:0007669"/>
    <property type="project" value="InterPro"/>
</dbReference>
<keyword evidence="4" id="KW-0131">Cell cycle</keyword>
<dbReference type="Pfam" id="PF00091">
    <property type="entry name" value="Tubulin"/>
    <property type="match status" value="1"/>
</dbReference>
<dbReference type="InterPro" id="IPR008280">
    <property type="entry name" value="Tub_FtsZ_C"/>
</dbReference>
<dbReference type="Gene3D" id="3.40.50.1440">
    <property type="entry name" value="Tubulin/FtsZ, GTPase domain"/>
    <property type="match status" value="1"/>
</dbReference>
<dbReference type="PRINTS" id="PR00423">
    <property type="entry name" value="CELLDVISFTSZ"/>
</dbReference>
<dbReference type="GO" id="GO:0007017">
    <property type="term" value="P:microtubule-based process"/>
    <property type="evidence" value="ECO:0007669"/>
    <property type="project" value="InterPro"/>
</dbReference>
<dbReference type="GO" id="GO:0000917">
    <property type="term" value="P:division septum assembly"/>
    <property type="evidence" value="ECO:0007669"/>
    <property type="project" value="UniProtKB-KW"/>
</dbReference>
<dbReference type="InterPro" id="IPR045061">
    <property type="entry name" value="FtsZ/CetZ"/>
</dbReference>
<feature type="binding site" evidence="4">
    <location>
        <begin position="22"/>
        <end position="26"/>
    </location>
    <ligand>
        <name>GTP</name>
        <dbReference type="ChEBI" id="CHEBI:37565"/>
    </ligand>
</feature>
<dbReference type="Gene3D" id="3.30.1330.20">
    <property type="entry name" value="Tubulin/FtsZ, C-terminal domain"/>
    <property type="match status" value="1"/>
</dbReference>
<dbReference type="InterPro" id="IPR036525">
    <property type="entry name" value="Tubulin/FtsZ_GTPase_sf"/>
</dbReference>
<dbReference type="NCBIfam" id="TIGR00065">
    <property type="entry name" value="ftsZ"/>
    <property type="match status" value="1"/>
</dbReference>
<dbReference type="SUPFAM" id="SSF55307">
    <property type="entry name" value="Tubulin C-terminal domain-like"/>
    <property type="match status" value="1"/>
</dbReference>
<feature type="binding site" evidence="4">
    <location>
        <position position="144"/>
    </location>
    <ligand>
        <name>GTP</name>
        <dbReference type="ChEBI" id="CHEBI:37565"/>
    </ligand>
</feature>
<keyword evidence="4" id="KW-0963">Cytoplasm</keyword>
<keyword evidence="4" id="KW-0717">Septation</keyword>
<name>A0A2N5ZMZ0_MUIH1</name>
<dbReference type="GO" id="GO:0003924">
    <property type="term" value="F:GTPase activity"/>
    <property type="evidence" value="ECO:0007669"/>
    <property type="project" value="UniProtKB-UniRule"/>
</dbReference>
<dbReference type="InterPro" id="IPR037103">
    <property type="entry name" value="Tubulin/FtsZ-like_C"/>
</dbReference>
<dbReference type="Pfam" id="PF12327">
    <property type="entry name" value="FtsZ_C"/>
    <property type="match status" value="1"/>
</dbReference>
<feature type="binding site" evidence="4">
    <location>
        <position position="188"/>
    </location>
    <ligand>
        <name>GTP</name>
        <dbReference type="ChEBI" id="CHEBI:37565"/>
    </ligand>
</feature>
<dbReference type="EMBL" id="PKTG01000010">
    <property type="protein sequence ID" value="PLX20025.1"/>
    <property type="molecule type" value="Genomic_DNA"/>
</dbReference>
<dbReference type="SUPFAM" id="SSF52490">
    <property type="entry name" value="Tubulin nucleotide-binding domain-like"/>
    <property type="match status" value="1"/>
</dbReference>
<comment type="subunit">
    <text evidence="4">Homodimer. Polymerizes to form a dynamic ring structure in a strictly GTP-dependent manner. Interacts directly with several other division proteins.</text>
</comment>
<evidence type="ECO:0000256" key="1">
    <source>
        <dbReference type="ARBA" id="ARBA00009690"/>
    </source>
</evidence>
<dbReference type="GO" id="GO:0005525">
    <property type="term" value="F:GTP binding"/>
    <property type="evidence" value="ECO:0007669"/>
    <property type="project" value="UniProtKB-UniRule"/>
</dbReference>
<comment type="subcellular location">
    <subcellularLocation>
        <location evidence="4">Cytoplasm</location>
    </subcellularLocation>
    <text evidence="4">Assembles at midcell at the inner surface of the cytoplasmic membrane.</text>
</comment>
<dbReference type="PANTHER" id="PTHR30314:SF3">
    <property type="entry name" value="MITOCHONDRIAL DIVISION PROTEIN FSZA"/>
    <property type="match status" value="1"/>
</dbReference>
<dbReference type="PANTHER" id="PTHR30314">
    <property type="entry name" value="CELL DIVISION PROTEIN FTSZ-RELATED"/>
    <property type="match status" value="1"/>
</dbReference>
<dbReference type="GO" id="GO:0048285">
    <property type="term" value="P:organelle fission"/>
    <property type="evidence" value="ECO:0007669"/>
    <property type="project" value="TreeGrafter"/>
</dbReference>
<feature type="domain" description="Tubulin/FtsZ GTPase" evidence="6">
    <location>
        <begin position="14"/>
        <end position="206"/>
    </location>
</feature>
<comment type="caution">
    <text evidence="8">The sequence shown here is derived from an EMBL/GenBank/DDBJ whole genome shotgun (WGS) entry which is preliminary data.</text>
</comment>
<dbReference type="GO" id="GO:0051258">
    <property type="term" value="P:protein polymerization"/>
    <property type="evidence" value="ECO:0007669"/>
    <property type="project" value="UniProtKB-UniRule"/>
</dbReference>
<protein>
    <recommendedName>
        <fullName evidence="4 5">Cell division protein FtsZ</fullName>
    </recommendedName>
</protein>
<evidence type="ECO:0000256" key="2">
    <source>
        <dbReference type="ARBA" id="ARBA00022741"/>
    </source>
</evidence>
<comment type="function">
    <text evidence="4">Essential cell division protein that forms a contractile ring structure (Z ring) at the future cell division site. The regulation of the ring assembly controls the timing and the location of cell division. One of the functions of the FtsZ ring is to recruit other cell division proteins to the septum to produce a new cell wall between the dividing cells. Binds GTP and shows GTPase activity.</text>
</comment>
<sequence>MIEHIDFLHGADVSIAVAGLGGGGSNVVDALEGKGLSGVKTMVFNTDSQALLKTKTKNRYQVGDKLTKGLGAGANPEVGYESMKRDIDSHAHLLEDVDMIFVVACLGGGTGSGSSIPFIEKCRKLGILTVAVVTLPFTFEGKRRKQIADQALNFIKERADTTVVLKNDNLMSTMKRDTSLKAAFAEVDHFLSDNVSAVIDLIREPGVINLDFADITAILRDSNLAFMGTAYSDGKNRARKAVVEVIESPLIQRDISNASGVLMNITGPEDMKLFELNEISQYIQEKVDPDANIIIGTTTDNSIKVIKVMLLVSGFDE</sequence>
<dbReference type="GO" id="GO:0005737">
    <property type="term" value="C:cytoplasm"/>
    <property type="evidence" value="ECO:0007669"/>
    <property type="project" value="UniProtKB-SubCell"/>
</dbReference>
<dbReference type="GO" id="GO:0032153">
    <property type="term" value="C:cell division site"/>
    <property type="evidence" value="ECO:0007669"/>
    <property type="project" value="UniProtKB-UniRule"/>
</dbReference>
<evidence type="ECO:0000313" key="9">
    <source>
        <dbReference type="Proteomes" id="UP000234857"/>
    </source>
</evidence>